<dbReference type="InterPro" id="IPR014027">
    <property type="entry name" value="UDP-Glc/GDP-Man_DH_C"/>
</dbReference>
<evidence type="ECO:0000259" key="1">
    <source>
        <dbReference type="Pfam" id="PF03720"/>
    </source>
</evidence>
<dbReference type="GO" id="GO:0016616">
    <property type="term" value="F:oxidoreductase activity, acting on the CH-OH group of donors, NAD or NADP as acceptor"/>
    <property type="evidence" value="ECO:0007669"/>
    <property type="project" value="InterPro"/>
</dbReference>
<feature type="domain" description="UDP-glucose/GDP-mannose dehydrogenase C-terminal" evidence="1">
    <location>
        <begin position="3"/>
        <end position="60"/>
    </location>
</feature>
<dbReference type="SUPFAM" id="SSF52413">
    <property type="entry name" value="UDP-glucose/GDP-mannose dehydrogenase C-terminal domain"/>
    <property type="match status" value="1"/>
</dbReference>
<dbReference type="GO" id="GO:0051287">
    <property type="term" value="F:NAD binding"/>
    <property type="evidence" value="ECO:0007669"/>
    <property type="project" value="InterPro"/>
</dbReference>
<name>X1AHC8_9ZZZZ</name>
<dbReference type="AlphaFoldDB" id="X1AHC8"/>
<reference evidence="2" key="1">
    <citation type="journal article" date="2014" name="Front. Microbiol.">
        <title>High frequency of phylogenetically diverse reductive dehalogenase-homologous genes in deep subseafloor sedimentary metagenomes.</title>
        <authorList>
            <person name="Kawai M."/>
            <person name="Futagami T."/>
            <person name="Toyoda A."/>
            <person name="Takaki Y."/>
            <person name="Nishi S."/>
            <person name="Hori S."/>
            <person name="Arai W."/>
            <person name="Tsubouchi T."/>
            <person name="Morono Y."/>
            <person name="Uchiyama I."/>
            <person name="Ito T."/>
            <person name="Fujiyama A."/>
            <person name="Inagaki F."/>
            <person name="Takami H."/>
        </authorList>
    </citation>
    <scope>NUCLEOTIDE SEQUENCE</scope>
    <source>
        <strain evidence="2">Expedition CK06-06</strain>
    </source>
</reference>
<dbReference type="EMBL" id="BART01006970">
    <property type="protein sequence ID" value="GAG72103.1"/>
    <property type="molecule type" value="Genomic_DNA"/>
</dbReference>
<gene>
    <name evidence="2" type="ORF">S01H4_15910</name>
</gene>
<protein>
    <recommendedName>
        <fullName evidence="1">UDP-glucose/GDP-mannose dehydrogenase C-terminal domain-containing protein</fullName>
    </recommendedName>
</protein>
<dbReference type="Gene3D" id="3.40.50.720">
    <property type="entry name" value="NAD(P)-binding Rossmann-like Domain"/>
    <property type="match status" value="1"/>
</dbReference>
<accession>X1AHC8</accession>
<comment type="caution">
    <text evidence="2">The sequence shown here is derived from an EMBL/GenBank/DDBJ whole genome shotgun (WGS) entry which is preliminary data.</text>
</comment>
<organism evidence="2">
    <name type="scientific">marine sediment metagenome</name>
    <dbReference type="NCBI Taxonomy" id="412755"/>
    <lineage>
        <taxon>unclassified sequences</taxon>
        <taxon>metagenomes</taxon>
        <taxon>ecological metagenomes</taxon>
    </lineage>
</organism>
<evidence type="ECO:0000313" key="2">
    <source>
        <dbReference type="EMBL" id="GAG72103.1"/>
    </source>
</evidence>
<dbReference type="InterPro" id="IPR036220">
    <property type="entry name" value="UDP-Glc/GDP-Man_DH_C_sf"/>
</dbReference>
<dbReference type="Pfam" id="PF03720">
    <property type="entry name" value="UDPG_MGDP_dh_C"/>
    <property type="match status" value="1"/>
</dbReference>
<sequence length="80" mass="8656">ARRILVVEPHIDKLPLELANQTGVELTGLEEGLEKADILVLLVDHQAFKEIDWSALRGKVVLGAVGYKNIGILSNLVGEG</sequence>
<proteinExistence type="predicted"/>
<feature type="non-terminal residue" evidence="2">
    <location>
        <position position="1"/>
    </location>
</feature>